<organism evidence="2 3">
    <name type="scientific">Phlebiopsis gigantea (strain 11061_1 CR5-6)</name>
    <name type="common">White-rot fungus</name>
    <name type="synonym">Peniophora gigantea</name>
    <dbReference type="NCBI Taxonomy" id="745531"/>
    <lineage>
        <taxon>Eukaryota</taxon>
        <taxon>Fungi</taxon>
        <taxon>Dikarya</taxon>
        <taxon>Basidiomycota</taxon>
        <taxon>Agaricomycotina</taxon>
        <taxon>Agaricomycetes</taxon>
        <taxon>Polyporales</taxon>
        <taxon>Phanerochaetaceae</taxon>
        <taxon>Phlebiopsis</taxon>
    </lineage>
</organism>
<evidence type="ECO:0000313" key="3">
    <source>
        <dbReference type="Proteomes" id="UP000053257"/>
    </source>
</evidence>
<name>A0A0C3NWE4_PHLG1</name>
<dbReference type="HOGENOM" id="CLU_103448_1_0_1"/>
<keyword evidence="1" id="KW-0812">Transmembrane</keyword>
<proteinExistence type="predicted"/>
<keyword evidence="1" id="KW-1133">Transmembrane helix</keyword>
<gene>
    <name evidence="2" type="ORF">PHLGIDRAFT_66937</name>
</gene>
<accession>A0A0C3NWE4</accession>
<dbReference type="Proteomes" id="UP000053257">
    <property type="component" value="Unassembled WGS sequence"/>
</dbReference>
<evidence type="ECO:0000256" key="1">
    <source>
        <dbReference type="SAM" id="Phobius"/>
    </source>
</evidence>
<feature type="transmembrane region" description="Helical" evidence="1">
    <location>
        <begin position="120"/>
        <end position="140"/>
    </location>
</feature>
<keyword evidence="3" id="KW-1185">Reference proteome</keyword>
<reference evidence="2 3" key="1">
    <citation type="journal article" date="2014" name="PLoS Genet.">
        <title>Analysis of the Phlebiopsis gigantea genome, transcriptome and secretome provides insight into its pioneer colonization strategies of wood.</title>
        <authorList>
            <person name="Hori C."/>
            <person name="Ishida T."/>
            <person name="Igarashi K."/>
            <person name="Samejima M."/>
            <person name="Suzuki H."/>
            <person name="Master E."/>
            <person name="Ferreira P."/>
            <person name="Ruiz-Duenas F.J."/>
            <person name="Held B."/>
            <person name="Canessa P."/>
            <person name="Larrondo L.F."/>
            <person name="Schmoll M."/>
            <person name="Druzhinina I.S."/>
            <person name="Kubicek C.P."/>
            <person name="Gaskell J.A."/>
            <person name="Kersten P."/>
            <person name="St John F."/>
            <person name="Glasner J."/>
            <person name="Sabat G."/>
            <person name="Splinter BonDurant S."/>
            <person name="Syed K."/>
            <person name="Yadav J."/>
            <person name="Mgbeahuruike A.C."/>
            <person name="Kovalchuk A."/>
            <person name="Asiegbu F.O."/>
            <person name="Lackner G."/>
            <person name="Hoffmeister D."/>
            <person name="Rencoret J."/>
            <person name="Gutierrez A."/>
            <person name="Sun H."/>
            <person name="Lindquist E."/>
            <person name="Barry K."/>
            <person name="Riley R."/>
            <person name="Grigoriev I.V."/>
            <person name="Henrissat B."/>
            <person name="Kues U."/>
            <person name="Berka R.M."/>
            <person name="Martinez A.T."/>
            <person name="Covert S.F."/>
            <person name="Blanchette R.A."/>
            <person name="Cullen D."/>
        </authorList>
    </citation>
    <scope>NUCLEOTIDE SEQUENCE [LARGE SCALE GENOMIC DNA]</scope>
    <source>
        <strain evidence="2 3">11061_1 CR5-6</strain>
    </source>
</reference>
<evidence type="ECO:0000313" key="2">
    <source>
        <dbReference type="EMBL" id="KIP09724.1"/>
    </source>
</evidence>
<feature type="transmembrane region" description="Helical" evidence="1">
    <location>
        <begin position="67"/>
        <end position="89"/>
    </location>
</feature>
<dbReference type="AlphaFoldDB" id="A0A0C3NWE4"/>
<keyword evidence="1" id="KW-0472">Membrane</keyword>
<feature type="non-terminal residue" evidence="2">
    <location>
        <position position="1"/>
    </location>
</feature>
<dbReference type="OrthoDB" id="3358294at2759"/>
<dbReference type="EMBL" id="KN840462">
    <property type="protein sequence ID" value="KIP09724.1"/>
    <property type="molecule type" value="Genomic_DNA"/>
</dbReference>
<protein>
    <submittedName>
        <fullName evidence="2">Uncharacterized protein</fullName>
    </submittedName>
</protein>
<sequence length="143" mass="16199">IDPLDALFGACTQDSRHDDKDPIVVYREDVPPPPYAEAGYLPAYIAIGEPPTLAMYLFKFGFHANHAWFAMFPLFWLAGIFVLLCPLILPENWELTKSEAERAELLRMLRNTEVKRARRCLVTFSALALAVITLTTIFVMHSS</sequence>